<proteinExistence type="predicted"/>
<reference evidence="2 3" key="1">
    <citation type="submission" date="2019-02" db="EMBL/GenBank/DDBJ databases">
        <title>Opniocepnalus argus genome.</title>
        <authorList>
            <person name="Zhou C."/>
            <person name="Xiao S."/>
        </authorList>
    </citation>
    <scope>NUCLEOTIDE SEQUENCE [LARGE SCALE GENOMIC DNA]</scope>
    <source>
        <strain evidence="2">OARG1902GOOAL</strain>
        <tissue evidence="2">Muscle</tissue>
    </source>
</reference>
<reference evidence="3" key="2">
    <citation type="submission" date="2019-02" db="EMBL/GenBank/DDBJ databases">
        <title>Opniocepnalus argus Var Kimnra genome.</title>
        <authorList>
            <person name="Zhou C."/>
            <person name="Xiao S."/>
        </authorList>
    </citation>
    <scope>NUCLEOTIDE SEQUENCE [LARGE SCALE GENOMIC DNA]</scope>
</reference>
<evidence type="ECO:0000313" key="3">
    <source>
        <dbReference type="Proteomes" id="UP000503349"/>
    </source>
</evidence>
<feature type="compositionally biased region" description="Basic and acidic residues" evidence="1">
    <location>
        <begin position="268"/>
        <end position="278"/>
    </location>
</feature>
<feature type="region of interest" description="Disordered" evidence="1">
    <location>
        <begin position="263"/>
        <end position="291"/>
    </location>
</feature>
<accession>A0A6G1Q9E8</accession>
<sequence length="317" mass="35193">MAEAMFKDSFPPLKELENKVGRKTPESLLVCIRDAECDGDGARGSDVVDRSEHPSAWSDGISDKISCLKREMRWLRSADVRILCQLVTVHEGIEAVHWLMDNRGALASRSSSLTGSLSSLVTVEESGPWNSPCSSHIERVSPTCPQDLTETTGEESEDPPAQHKYDGDSDFKNYINVTMPKSSGARLPCHSNSNVEEVICSTHSERARALTSASLQKSEQPDVDTGPLQACRSGANTIRRALLRSSRVRRELNVDTGFFLSKQSGETQTEHRTKESFKAHHNSKVQHDQSTPDMDKLLVGYDAQWCWVDSQDDVTFL</sequence>
<organism evidence="2 3">
    <name type="scientific">Channa argus</name>
    <name type="common">Northern snakehead</name>
    <name type="synonym">Ophicephalus argus</name>
    <dbReference type="NCBI Taxonomy" id="215402"/>
    <lineage>
        <taxon>Eukaryota</taxon>
        <taxon>Metazoa</taxon>
        <taxon>Chordata</taxon>
        <taxon>Craniata</taxon>
        <taxon>Vertebrata</taxon>
        <taxon>Euteleostomi</taxon>
        <taxon>Actinopterygii</taxon>
        <taxon>Neopterygii</taxon>
        <taxon>Teleostei</taxon>
        <taxon>Neoteleostei</taxon>
        <taxon>Acanthomorphata</taxon>
        <taxon>Anabantaria</taxon>
        <taxon>Anabantiformes</taxon>
        <taxon>Channoidei</taxon>
        <taxon>Channidae</taxon>
        <taxon>Channa</taxon>
    </lineage>
</organism>
<dbReference type="EMBL" id="CM015725">
    <property type="protein sequence ID" value="KAF3699039.1"/>
    <property type="molecule type" value="Genomic_DNA"/>
</dbReference>
<dbReference type="InterPro" id="IPR039499">
    <property type="entry name" value="LURA1/LRA25"/>
</dbReference>
<evidence type="ECO:0000313" key="2">
    <source>
        <dbReference type="EMBL" id="KAF3699039.1"/>
    </source>
</evidence>
<gene>
    <name evidence="2" type="ORF">EXN66_Car014726</name>
</gene>
<feature type="compositionally biased region" description="Basic and acidic residues" evidence="1">
    <location>
        <begin position="160"/>
        <end position="169"/>
    </location>
</feature>
<feature type="region of interest" description="Disordered" evidence="1">
    <location>
        <begin position="131"/>
        <end position="169"/>
    </location>
</feature>
<dbReference type="PANTHER" id="PTHR33767">
    <property type="entry name" value="LEUCINE RICH ADAPTOR PROTEIN 1-LIKE"/>
    <property type="match status" value="1"/>
</dbReference>
<dbReference type="Pfam" id="PF14854">
    <property type="entry name" value="LURAP"/>
    <property type="match status" value="1"/>
</dbReference>
<dbReference type="GO" id="GO:0043123">
    <property type="term" value="P:positive regulation of canonical NF-kappaB signal transduction"/>
    <property type="evidence" value="ECO:0007669"/>
    <property type="project" value="InterPro"/>
</dbReference>
<evidence type="ECO:0000256" key="1">
    <source>
        <dbReference type="SAM" id="MobiDB-lite"/>
    </source>
</evidence>
<dbReference type="AlphaFoldDB" id="A0A6G1Q9E8"/>
<keyword evidence="3" id="KW-1185">Reference proteome</keyword>
<dbReference type="GO" id="GO:0001819">
    <property type="term" value="P:positive regulation of cytokine production"/>
    <property type="evidence" value="ECO:0007669"/>
    <property type="project" value="TreeGrafter"/>
</dbReference>
<dbReference type="PANTHER" id="PTHR33767:SF2">
    <property type="entry name" value="LEUCINE RICH ADAPTOR PROTEIN 1"/>
    <property type="match status" value="1"/>
</dbReference>
<name>A0A6G1Q9E8_CHAAH</name>
<dbReference type="InterPro" id="IPR037443">
    <property type="entry name" value="LURAP1"/>
</dbReference>
<protein>
    <submittedName>
        <fullName evidence="2">Leucine rich adaptor protein 1 Leucine repeat adapter protein 35A</fullName>
    </submittedName>
</protein>
<dbReference type="Proteomes" id="UP000503349">
    <property type="component" value="Chromosome 14"/>
</dbReference>